<evidence type="ECO:0000256" key="1">
    <source>
        <dbReference type="SAM" id="MobiDB-lite"/>
    </source>
</evidence>
<dbReference type="GeneID" id="87913925"/>
<dbReference type="RefSeq" id="XP_062760351.1">
    <property type="nucleotide sequence ID" value="XM_062894017.1"/>
</dbReference>
<feature type="compositionally biased region" description="Gly residues" evidence="1">
    <location>
        <begin position="55"/>
        <end position="69"/>
    </location>
</feature>
<dbReference type="EMBL" id="JAWRVG010000001">
    <property type="protein sequence ID" value="KAK4085011.1"/>
    <property type="molecule type" value="Genomic_DNA"/>
</dbReference>
<reference evidence="2" key="1">
    <citation type="submission" date="2023-11" db="EMBL/GenBank/DDBJ databases">
        <title>The genome sequences of three competitors of mushroom-forming fungi.</title>
        <authorList>
            <person name="Beijen E."/>
            <person name="Ohm R.A."/>
        </authorList>
    </citation>
    <scope>NUCLEOTIDE SEQUENCE</scope>
    <source>
        <strain evidence="2">CBS 100526</strain>
    </source>
</reference>
<comment type="caution">
    <text evidence="2">The sequence shown here is derived from an EMBL/GenBank/DDBJ whole genome shotgun (WGS) entry which is preliminary data.</text>
</comment>
<organism evidence="2 3">
    <name type="scientific">Trichoderma aggressivum f. europaeum</name>
    <dbReference type="NCBI Taxonomy" id="173218"/>
    <lineage>
        <taxon>Eukaryota</taxon>
        <taxon>Fungi</taxon>
        <taxon>Dikarya</taxon>
        <taxon>Ascomycota</taxon>
        <taxon>Pezizomycotina</taxon>
        <taxon>Sordariomycetes</taxon>
        <taxon>Hypocreomycetidae</taxon>
        <taxon>Hypocreales</taxon>
        <taxon>Hypocreaceae</taxon>
        <taxon>Trichoderma</taxon>
    </lineage>
</organism>
<proteinExistence type="predicted"/>
<feature type="compositionally biased region" description="Low complexity" evidence="1">
    <location>
        <begin position="70"/>
        <end position="83"/>
    </location>
</feature>
<keyword evidence="3" id="KW-1185">Reference proteome</keyword>
<sequence>MEKERTDSAEEYGSDSAPESVPPRRERRQMQRTQRRGQQQQQQRNGPLDQLPVGGELGQVGQTAGGVLGGVTNTLGGVTNNAVDQKGGGDGGKSDTLRLRLDLNLDIEIQLKAKIHGDLELALFPAICPIIYFRPPGYHIFLQMRHPHLSSGLASYEA</sequence>
<feature type="region of interest" description="Disordered" evidence="1">
    <location>
        <begin position="1"/>
        <end position="94"/>
    </location>
</feature>
<accession>A0AAE1IJN0</accession>
<dbReference type="Proteomes" id="UP001273209">
    <property type="component" value="Unassembled WGS sequence"/>
</dbReference>
<dbReference type="PANTHER" id="PTHR35587">
    <property type="entry name" value="EXPRESSED PROTEIN"/>
    <property type="match status" value="1"/>
</dbReference>
<protein>
    <submittedName>
        <fullName evidence="2">Uncharacterized protein</fullName>
    </submittedName>
</protein>
<evidence type="ECO:0000313" key="2">
    <source>
        <dbReference type="EMBL" id="KAK4085011.1"/>
    </source>
</evidence>
<dbReference type="PANTHER" id="PTHR35587:SF4">
    <property type="match status" value="1"/>
</dbReference>
<name>A0AAE1IJN0_9HYPO</name>
<dbReference type="AlphaFoldDB" id="A0AAE1IJN0"/>
<gene>
    <name evidence="2" type="ORF">Triagg1_1</name>
</gene>
<evidence type="ECO:0000313" key="3">
    <source>
        <dbReference type="Proteomes" id="UP001273209"/>
    </source>
</evidence>